<proteinExistence type="predicted"/>
<dbReference type="EMBL" id="CVRI01000009">
    <property type="protein sequence ID" value="CRK88678.1"/>
    <property type="molecule type" value="Genomic_DNA"/>
</dbReference>
<sequence length="68" mass="8275">MKIFLYSPLAHFQNKFPIKVYQVQVIREKHKKALMKFKLKDSQMKLNQRMKSFTMQTFKEFCNSKVSK</sequence>
<accession>A0A1J1HQD0</accession>
<evidence type="ECO:0000313" key="1">
    <source>
        <dbReference type="EMBL" id="CRK88678.1"/>
    </source>
</evidence>
<gene>
    <name evidence="1" type="ORF">CLUMA_CG002458</name>
</gene>
<reference evidence="1 2" key="1">
    <citation type="submission" date="2015-04" db="EMBL/GenBank/DDBJ databases">
        <authorList>
            <person name="Syromyatnikov M.Y."/>
            <person name="Popov V.N."/>
        </authorList>
    </citation>
    <scope>NUCLEOTIDE SEQUENCE [LARGE SCALE GENOMIC DNA]</scope>
</reference>
<evidence type="ECO:0000313" key="2">
    <source>
        <dbReference type="Proteomes" id="UP000183832"/>
    </source>
</evidence>
<protein>
    <submittedName>
        <fullName evidence="1">CLUMA_CG002458, isoform A</fullName>
    </submittedName>
</protein>
<dbReference type="Proteomes" id="UP000183832">
    <property type="component" value="Unassembled WGS sequence"/>
</dbReference>
<name>A0A1J1HQD0_9DIPT</name>
<keyword evidence="2" id="KW-1185">Reference proteome</keyword>
<organism evidence="1 2">
    <name type="scientific">Clunio marinus</name>
    <dbReference type="NCBI Taxonomy" id="568069"/>
    <lineage>
        <taxon>Eukaryota</taxon>
        <taxon>Metazoa</taxon>
        <taxon>Ecdysozoa</taxon>
        <taxon>Arthropoda</taxon>
        <taxon>Hexapoda</taxon>
        <taxon>Insecta</taxon>
        <taxon>Pterygota</taxon>
        <taxon>Neoptera</taxon>
        <taxon>Endopterygota</taxon>
        <taxon>Diptera</taxon>
        <taxon>Nematocera</taxon>
        <taxon>Chironomoidea</taxon>
        <taxon>Chironomidae</taxon>
        <taxon>Clunio</taxon>
    </lineage>
</organism>
<dbReference type="AlphaFoldDB" id="A0A1J1HQD0"/>